<dbReference type="InterPro" id="IPR029044">
    <property type="entry name" value="Nucleotide-diphossugar_trans"/>
</dbReference>
<evidence type="ECO:0000313" key="2">
    <source>
        <dbReference type="EMBL" id="RYC72335.1"/>
    </source>
</evidence>
<dbReference type="Pfam" id="PF00535">
    <property type="entry name" value="Glycos_transf_2"/>
    <property type="match status" value="1"/>
</dbReference>
<evidence type="ECO:0000259" key="1">
    <source>
        <dbReference type="Pfam" id="PF00535"/>
    </source>
</evidence>
<dbReference type="RefSeq" id="WP_129718988.1">
    <property type="nucleotide sequence ID" value="NZ_PRLK01000012.1"/>
</dbReference>
<reference evidence="2 3" key="1">
    <citation type="journal article" date="2018" name="bioRxiv">
        <title>Evidence of independent acquisition and adaption of ultra-small bacteria to human hosts across the highly diverse yet reduced genomes of the phylum Saccharibacteria.</title>
        <authorList>
            <person name="McLean J.S."/>
            <person name="Bor B."/>
            <person name="To T.T."/>
            <person name="Liu Q."/>
            <person name="Kearns K.A."/>
            <person name="Solden L.M."/>
            <person name="Wrighton K.C."/>
            <person name="He X."/>
            <person name="Shi W."/>
        </authorList>
    </citation>
    <scope>NUCLEOTIDE SEQUENCE [LARGE SCALE GENOMIC DNA]</scope>
    <source>
        <strain evidence="2 3">TM7_CMJM_G6_1_HOT_870</strain>
    </source>
</reference>
<dbReference type="Gene3D" id="3.90.550.10">
    <property type="entry name" value="Spore Coat Polysaccharide Biosynthesis Protein SpsA, Chain A"/>
    <property type="match status" value="1"/>
</dbReference>
<feature type="domain" description="Glycosyltransferase 2-like" evidence="1">
    <location>
        <begin position="10"/>
        <end position="120"/>
    </location>
</feature>
<comment type="caution">
    <text evidence="2">The sequence shown here is derived from an EMBL/GenBank/DDBJ whole genome shotgun (WGS) entry which is preliminary data.</text>
</comment>
<organism evidence="2 3">
    <name type="scientific">Candidatus Nanogingivalis gingivitcus</name>
    <dbReference type="NCBI Taxonomy" id="2171992"/>
    <lineage>
        <taxon>Bacteria</taxon>
        <taxon>Candidatus Saccharimonadota</taxon>
        <taxon>Candidatus Nanosyncoccalia</taxon>
        <taxon>Candidatus Nanogingivales</taxon>
        <taxon>Candidatus Nanogingivalaceae</taxon>
        <taxon>Candidatus Nanogingivalis</taxon>
    </lineage>
</organism>
<dbReference type="SUPFAM" id="SSF53448">
    <property type="entry name" value="Nucleotide-diphospho-sugar transferases"/>
    <property type="match status" value="1"/>
</dbReference>
<gene>
    <name evidence="2" type="primary">ppm1</name>
    <name evidence="2" type="ORF">G6CMJM_00597</name>
</gene>
<dbReference type="CDD" id="cd04179">
    <property type="entry name" value="DPM_DPG-synthase_like"/>
    <property type="match status" value="1"/>
</dbReference>
<keyword evidence="2" id="KW-0328">Glycosyltransferase</keyword>
<sequence>MSTKYDDTLIIVPAYNEGSVIEENLNKILKEFKYVVCVNDGSSDNTAEEVSKTKAILLSHPVNIGPGGASQTGIEYGIANNFNFFATFDADGQHSLEDLKGMVDLIHKNKNIDIMIGSRFLSKKAENMPFSKKILLKTAIIFSNITSRVKATDTHNGLRVFNLKTAKKLDLKLNDYSHASEILDKIRINKLNFQEFPTTVYYTDYSKGKGQSSINAVNIMVDQLLNMLKGKK</sequence>
<protein>
    <submittedName>
        <fullName evidence="2">Polyprenol monophosphomannose synthase</fullName>
        <ecNumber evidence="2">2.4.1.-</ecNumber>
    </submittedName>
</protein>
<name>A0ABY0FHA6_9BACT</name>
<reference evidence="2 3" key="2">
    <citation type="journal article" date="2020" name="Cell Rep.">
        <title>Acquisition and Adaptation of Ultra-small Parasitic Reduced Genome Bacteria to Mammalian Hosts.</title>
        <authorList>
            <person name="McLean J.S."/>
            <person name="Bor B."/>
            <person name="Kerns K.A."/>
            <person name="Liu Q."/>
            <person name="To T.T."/>
            <person name="Solden L."/>
            <person name="Hendrickson E.L."/>
            <person name="Wrighton K."/>
            <person name="Shi W."/>
            <person name="He X."/>
        </authorList>
    </citation>
    <scope>NUCLEOTIDE SEQUENCE [LARGE SCALE GENOMIC DNA]</scope>
    <source>
        <strain evidence="2 3">TM7_CMJM_G6_1_HOT_870</strain>
    </source>
</reference>
<keyword evidence="2" id="KW-0808">Transferase</keyword>
<keyword evidence="3" id="KW-1185">Reference proteome</keyword>
<dbReference type="EC" id="2.4.1.-" evidence="2"/>
<dbReference type="GO" id="GO:0016757">
    <property type="term" value="F:glycosyltransferase activity"/>
    <property type="evidence" value="ECO:0007669"/>
    <property type="project" value="UniProtKB-KW"/>
</dbReference>
<dbReference type="PANTHER" id="PTHR48090">
    <property type="entry name" value="UNDECAPRENYL-PHOSPHATE 4-DEOXY-4-FORMAMIDO-L-ARABINOSE TRANSFERASE-RELATED"/>
    <property type="match status" value="1"/>
</dbReference>
<dbReference type="InterPro" id="IPR050256">
    <property type="entry name" value="Glycosyltransferase_2"/>
</dbReference>
<dbReference type="InterPro" id="IPR001173">
    <property type="entry name" value="Glyco_trans_2-like"/>
</dbReference>
<dbReference type="Proteomes" id="UP001190925">
    <property type="component" value="Unassembled WGS sequence"/>
</dbReference>
<dbReference type="EMBL" id="PRLK01000012">
    <property type="protein sequence ID" value="RYC72335.1"/>
    <property type="molecule type" value="Genomic_DNA"/>
</dbReference>
<accession>A0ABY0FHA6</accession>
<dbReference type="PANTHER" id="PTHR48090:SF7">
    <property type="entry name" value="RFBJ PROTEIN"/>
    <property type="match status" value="1"/>
</dbReference>
<evidence type="ECO:0000313" key="3">
    <source>
        <dbReference type="Proteomes" id="UP001190925"/>
    </source>
</evidence>
<proteinExistence type="predicted"/>